<keyword evidence="2 14" id="KW-1003">Cell membrane</keyword>
<feature type="transmembrane region" description="Helical" evidence="14">
    <location>
        <begin position="188"/>
        <end position="214"/>
    </location>
</feature>
<evidence type="ECO:0000256" key="9">
    <source>
        <dbReference type="ARBA" id="ARBA00023157"/>
    </source>
</evidence>
<evidence type="ECO:0000313" key="17">
    <source>
        <dbReference type="Proteomes" id="UP001162483"/>
    </source>
</evidence>
<dbReference type="InterPro" id="IPR000725">
    <property type="entry name" value="Olfact_rcpt"/>
</dbReference>
<proteinExistence type="inferred from homology"/>
<comment type="caution">
    <text evidence="16">The sequence shown here is derived from an EMBL/GenBank/DDBJ whole genome shotgun (WGS) entry which is preliminary data.</text>
</comment>
<keyword evidence="5 14" id="KW-0552">Olfaction</keyword>
<evidence type="ECO:0000256" key="2">
    <source>
        <dbReference type="ARBA" id="ARBA00022475"/>
    </source>
</evidence>
<feature type="non-terminal residue" evidence="16">
    <location>
        <position position="1"/>
    </location>
</feature>
<dbReference type="PROSITE" id="PS00237">
    <property type="entry name" value="G_PROTEIN_RECEP_F1_1"/>
    <property type="match status" value="1"/>
</dbReference>
<keyword evidence="11" id="KW-0325">Glycoprotein</keyword>
<dbReference type="InterPro" id="IPR050939">
    <property type="entry name" value="Olfactory_GPCR1"/>
</dbReference>
<feature type="transmembrane region" description="Helical" evidence="14">
    <location>
        <begin position="226"/>
        <end position="249"/>
    </location>
</feature>
<evidence type="ECO:0000256" key="4">
    <source>
        <dbReference type="ARBA" id="ARBA00022692"/>
    </source>
</evidence>
<evidence type="ECO:0000256" key="12">
    <source>
        <dbReference type="ARBA" id="ARBA00023224"/>
    </source>
</evidence>
<evidence type="ECO:0000313" key="16">
    <source>
        <dbReference type="EMBL" id="CAI9538181.1"/>
    </source>
</evidence>
<evidence type="ECO:0000259" key="15">
    <source>
        <dbReference type="PROSITE" id="PS50262"/>
    </source>
</evidence>
<feature type="transmembrane region" description="Helical" evidence="14">
    <location>
        <begin position="261"/>
        <end position="280"/>
    </location>
</feature>
<feature type="domain" description="G-protein coupled receptors family 1 profile" evidence="15">
    <location>
        <begin position="29"/>
        <end position="278"/>
    </location>
</feature>
<protein>
    <recommendedName>
        <fullName evidence="14">Olfactory receptor</fullName>
    </recommendedName>
</protein>
<comment type="similarity">
    <text evidence="13">Belongs to the G-protein coupled receptor 1 family.</text>
</comment>
<comment type="subcellular location">
    <subcellularLocation>
        <location evidence="1 14">Cell membrane</location>
        <topology evidence="1 14">Multi-pass membrane protein</topology>
    </subcellularLocation>
</comment>
<dbReference type="Proteomes" id="UP001162483">
    <property type="component" value="Unassembled WGS sequence"/>
</dbReference>
<dbReference type="Gene3D" id="1.20.1070.10">
    <property type="entry name" value="Rhodopsin 7-helix transmembrane proteins"/>
    <property type="match status" value="1"/>
</dbReference>
<evidence type="ECO:0000256" key="14">
    <source>
        <dbReference type="RuleBase" id="RU363047"/>
    </source>
</evidence>
<name>A0ABN9AQ95_9NEOB</name>
<dbReference type="SUPFAM" id="SSF81321">
    <property type="entry name" value="Family A G protein-coupled receptor-like"/>
    <property type="match status" value="1"/>
</dbReference>
<dbReference type="PANTHER" id="PTHR24242">
    <property type="entry name" value="G-PROTEIN COUPLED RECEPTOR"/>
    <property type="match status" value="1"/>
</dbReference>
<dbReference type="InterPro" id="IPR000276">
    <property type="entry name" value="GPCR_Rhodpsn"/>
</dbReference>
<evidence type="ECO:0000256" key="7">
    <source>
        <dbReference type="ARBA" id="ARBA00023040"/>
    </source>
</evidence>
<dbReference type="PRINTS" id="PR00237">
    <property type="entry name" value="GPCRRHODOPSN"/>
</dbReference>
<keyword evidence="8 14" id="KW-0472">Membrane</keyword>
<evidence type="ECO:0000256" key="6">
    <source>
        <dbReference type="ARBA" id="ARBA00022989"/>
    </source>
</evidence>
<dbReference type="EMBL" id="CATNWA010000802">
    <property type="protein sequence ID" value="CAI9538181.1"/>
    <property type="molecule type" value="Genomic_DNA"/>
</dbReference>
<evidence type="ECO:0000256" key="11">
    <source>
        <dbReference type="ARBA" id="ARBA00023180"/>
    </source>
</evidence>
<gene>
    <name evidence="16" type="ORF">SPARVUS_LOCUS1375994</name>
</gene>
<sequence>VLLGFQNIESIRVLFFLFLFIIYCVTISGNLLIMVLIHRSKNLQSPMYFFITQLSLLDMMLSTDILPNLLHIILYNGCTMSLTGCVSQFSFFATAEVSECLLLTVMSYDRYLAICKPLHYNSIINQRFCMKSVIIIWLLGFKIMLLDSISLCSLYYCGPNIIDHFYCDIQPILELSCSDPSWVHIQTIVIGFFCVSAPFTIIIVSYICIVLTILKIPSISGRHKAFTTCSSHLIVVSIFFGSITIVYLFPTRGKLGGLGKVLSLFYTVITPLLNPIIYTFRNKDFKIAFDKIKSDLGSLW</sequence>
<keyword evidence="4 13" id="KW-0812">Transmembrane</keyword>
<dbReference type="PROSITE" id="PS50262">
    <property type="entry name" value="G_PROTEIN_RECEP_F1_2"/>
    <property type="match status" value="1"/>
</dbReference>
<keyword evidence="10 13" id="KW-0675">Receptor</keyword>
<reference evidence="16" key="1">
    <citation type="submission" date="2023-05" db="EMBL/GenBank/DDBJ databases">
        <authorList>
            <person name="Stuckert A."/>
        </authorList>
    </citation>
    <scope>NUCLEOTIDE SEQUENCE</scope>
</reference>
<dbReference type="InterPro" id="IPR017452">
    <property type="entry name" value="GPCR_Rhodpsn_7TM"/>
</dbReference>
<keyword evidence="7 13" id="KW-0297">G-protein coupled receptor</keyword>
<keyword evidence="6 14" id="KW-1133">Transmembrane helix</keyword>
<dbReference type="Pfam" id="PF13853">
    <property type="entry name" value="7tm_4"/>
    <property type="match status" value="1"/>
</dbReference>
<keyword evidence="3 14" id="KW-0716">Sensory transduction</keyword>
<evidence type="ECO:0000256" key="8">
    <source>
        <dbReference type="ARBA" id="ARBA00023136"/>
    </source>
</evidence>
<feature type="transmembrane region" description="Helical" evidence="14">
    <location>
        <begin position="134"/>
        <end position="156"/>
    </location>
</feature>
<keyword evidence="17" id="KW-1185">Reference proteome</keyword>
<dbReference type="PRINTS" id="PR00245">
    <property type="entry name" value="OLFACTORYR"/>
</dbReference>
<keyword evidence="9" id="KW-1015">Disulfide bond</keyword>
<keyword evidence="12 13" id="KW-0807">Transducer</keyword>
<evidence type="ECO:0000256" key="13">
    <source>
        <dbReference type="RuleBase" id="RU000688"/>
    </source>
</evidence>
<feature type="transmembrane region" description="Helical" evidence="14">
    <location>
        <begin position="13"/>
        <end position="37"/>
    </location>
</feature>
<evidence type="ECO:0000256" key="10">
    <source>
        <dbReference type="ARBA" id="ARBA00023170"/>
    </source>
</evidence>
<evidence type="ECO:0000256" key="5">
    <source>
        <dbReference type="ARBA" id="ARBA00022725"/>
    </source>
</evidence>
<evidence type="ECO:0000256" key="1">
    <source>
        <dbReference type="ARBA" id="ARBA00004651"/>
    </source>
</evidence>
<evidence type="ECO:0000256" key="3">
    <source>
        <dbReference type="ARBA" id="ARBA00022606"/>
    </source>
</evidence>
<accession>A0ABN9AQ95</accession>
<organism evidence="16 17">
    <name type="scientific">Staurois parvus</name>
    <dbReference type="NCBI Taxonomy" id="386267"/>
    <lineage>
        <taxon>Eukaryota</taxon>
        <taxon>Metazoa</taxon>
        <taxon>Chordata</taxon>
        <taxon>Craniata</taxon>
        <taxon>Vertebrata</taxon>
        <taxon>Euteleostomi</taxon>
        <taxon>Amphibia</taxon>
        <taxon>Batrachia</taxon>
        <taxon>Anura</taxon>
        <taxon>Neobatrachia</taxon>
        <taxon>Ranoidea</taxon>
        <taxon>Ranidae</taxon>
        <taxon>Staurois</taxon>
    </lineage>
</organism>
<dbReference type="PANTHER" id="PTHR24242:SF253">
    <property type="entry name" value="OLFACTORY RECEPTOR-RELATED"/>
    <property type="match status" value="1"/>
</dbReference>